<protein>
    <recommendedName>
        <fullName evidence="2">Acb2/Tad1 hairpin domain-containing protein</fullName>
    </recommendedName>
</protein>
<reference evidence="3 4" key="1">
    <citation type="submission" date="2018-04" db="EMBL/GenBank/DDBJ databases">
        <authorList>
            <person name="Harrington T."/>
            <person name="Washburn E."/>
            <person name="Bricker J."/>
            <person name="McKinney A."/>
            <person name="Betsko A.J."/>
            <person name="Garlena R.A."/>
            <person name="Russell D.A."/>
            <person name="Pope W.A."/>
            <person name="Jacobs-Sera D."/>
            <person name="Hatfull G.F."/>
        </authorList>
    </citation>
    <scope>NUCLEOTIDE SEQUENCE [LARGE SCALE GENOMIC DNA]</scope>
</reference>
<dbReference type="RefSeq" id="YP_009803227.1">
    <property type="nucleotide sequence ID" value="NC_047993.1"/>
</dbReference>
<organism evidence="3 4">
    <name type="scientific">Microbacterium phage Quhwah</name>
    <dbReference type="NCBI Taxonomy" id="2992929"/>
    <lineage>
        <taxon>Viruses</taxon>
        <taxon>Duplodnaviria</taxon>
        <taxon>Heunggongvirae</taxon>
        <taxon>Uroviricota</taxon>
        <taxon>Caudoviricetes</taxon>
        <taxon>Hodgkinviridae</taxon>
        <taxon>Quhwahvirus</taxon>
        <taxon>Quhwahvirus quhwah</taxon>
        <taxon>Quhwahvirus ouhwah</taxon>
    </lineage>
</organism>
<dbReference type="Proteomes" id="UP000251375">
    <property type="component" value="Segment"/>
</dbReference>
<proteinExistence type="predicted"/>
<dbReference type="GO" id="GO:0000166">
    <property type="term" value="F:nucleotide binding"/>
    <property type="evidence" value="ECO:0007669"/>
    <property type="project" value="UniProtKB-KW"/>
</dbReference>
<keyword evidence="1" id="KW-0547">Nucleotide-binding</keyword>
<evidence type="ECO:0000313" key="4">
    <source>
        <dbReference type="Proteomes" id="UP000251375"/>
    </source>
</evidence>
<name>A0A2Z4QB37_9CAUD</name>
<accession>A0A2Z4QB37</accession>
<keyword evidence="4" id="KW-1185">Reference proteome</keyword>
<evidence type="ECO:0000256" key="1">
    <source>
        <dbReference type="ARBA" id="ARBA00022741"/>
    </source>
</evidence>
<dbReference type="Pfam" id="PF24729">
    <property type="entry name" value="Acb2_Tad1_hairpin"/>
    <property type="match status" value="1"/>
</dbReference>
<evidence type="ECO:0000259" key="2">
    <source>
        <dbReference type="Pfam" id="PF24729"/>
    </source>
</evidence>
<gene>
    <name evidence="3" type="primary">29</name>
    <name evidence="3" type="ORF">SEA_QUHWAH_29</name>
</gene>
<sequence>MALGEDQIEHRFGFHKATIEGENATLPAHRDTRIKFREFAAFLDETLPDGRAKSVAMTELESASMWAHKSIAEQAPLVQE</sequence>
<dbReference type="InterPro" id="IPR056098">
    <property type="entry name" value="Acb2/Tad1_hairpin"/>
</dbReference>
<dbReference type="EMBL" id="MH271321">
    <property type="protein sequence ID" value="AWY06738.1"/>
    <property type="molecule type" value="Genomic_DNA"/>
</dbReference>
<evidence type="ECO:0000313" key="3">
    <source>
        <dbReference type="EMBL" id="AWY06738.1"/>
    </source>
</evidence>
<dbReference type="GeneID" id="54993789"/>
<feature type="domain" description="Acb2/Tad1 hairpin" evidence="2">
    <location>
        <begin position="6"/>
        <end position="72"/>
    </location>
</feature>